<protein>
    <submittedName>
        <fullName evidence="2">Venom protein</fullName>
    </submittedName>
</protein>
<keyword evidence="1" id="KW-0732">Signal</keyword>
<reference evidence="2" key="1">
    <citation type="submission" date="2016-11" db="EMBL/GenBank/DDBJ databases">
        <title>Venom-gland transcriptomics and venom proteomics of the black-back scorpion (Hadrurus spadix) reveal detectability challenges and an unexplored realm of animal toxin diversity.</title>
        <authorList>
            <person name="Rokyta D.R."/>
            <person name="Ward M.J."/>
        </authorList>
    </citation>
    <scope>NUCLEOTIDE SEQUENCE</scope>
    <source>
        <tissue evidence="2">Venom gland</tissue>
    </source>
</reference>
<feature type="signal peptide" evidence="1">
    <location>
        <begin position="1"/>
        <end position="25"/>
    </location>
</feature>
<evidence type="ECO:0000313" key="2">
    <source>
        <dbReference type="EMBL" id="JAV47696.1"/>
    </source>
</evidence>
<proteinExistence type="predicted"/>
<dbReference type="AlphaFoldDB" id="A0A1W7R981"/>
<organism evidence="2">
    <name type="scientific">Hadrurus spadix</name>
    <dbReference type="NCBI Taxonomy" id="141984"/>
    <lineage>
        <taxon>Eukaryota</taxon>
        <taxon>Metazoa</taxon>
        <taxon>Ecdysozoa</taxon>
        <taxon>Arthropoda</taxon>
        <taxon>Chelicerata</taxon>
        <taxon>Arachnida</taxon>
        <taxon>Scorpiones</taxon>
        <taxon>Iurida</taxon>
        <taxon>Iuroidea</taxon>
        <taxon>Hadrurus</taxon>
    </lineage>
</organism>
<feature type="chain" id="PRO_5013298004" evidence="1">
    <location>
        <begin position="26"/>
        <end position="56"/>
    </location>
</feature>
<name>A0A1W7R981_9SCOR</name>
<accession>A0A1W7R981</accession>
<sequence length="56" mass="6266">MKFYVVLFLCLFLVTLLPTEIFCNASEDEEGRKIDCDKLCNKAAFLACKAGCEKIG</sequence>
<dbReference type="EMBL" id="GFAH01000693">
    <property type="protein sequence ID" value="JAV47696.1"/>
    <property type="molecule type" value="Transcribed_RNA"/>
</dbReference>
<evidence type="ECO:0000256" key="1">
    <source>
        <dbReference type="SAM" id="SignalP"/>
    </source>
</evidence>